<organism evidence="2 3">
    <name type="scientific">Lasiosphaeria ovina</name>
    <dbReference type="NCBI Taxonomy" id="92902"/>
    <lineage>
        <taxon>Eukaryota</taxon>
        <taxon>Fungi</taxon>
        <taxon>Dikarya</taxon>
        <taxon>Ascomycota</taxon>
        <taxon>Pezizomycotina</taxon>
        <taxon>Sordariomycetes</taxon>
        <taxon>Sordariomycetidae</taxon>
        <taxon>Sordariales</taxon>
        <taxon>Lasiosphaeriaceae</taxon>
        <taxon>Lasiosphaeria</taxon>
    </lineage>
</organism>
<evidence type="ECO:0000313" key="2">
    <source>
        <dbReference type="EMBL" id="KAK3366785.1"/>
    </source>
</evidence>
<dbReference type="AlphaFoldDB" id="A0AAE0JZ99"/>
<protein>
    <submittedName>
        <fullName evidence="2">Uncharacterized protein</fullName>
    </submittedName>
</protein>
<accession>A0AAE0JZ99</accession>
<feature type="compositionally biased region" description="Polar residues" evidence="1">
    <location>
        <begin position="536"/>
        <end position="561"/>
    </location>
</feature>
<feature type="compositionally biased region" description="Polar residues" evidence="1">
    <location>
        <begin position="504"/>
        <end position="526"/>
    </location>
</feature>
<reference evidence="2" key="1">
    <citation type="journal article" date="2023" name="Mol. Phylogenet. Evol.">
        <title>Genome-scale phylogeny and comparative genomics of the fungal order Sordariales.</title>
        <authorList>
            <person name="Hensen N."/>
            <person name="Bonometti L."/>
            <person name="Westerberg I."/>
            <person name="Brannstrom I.O."/>
            <person name="Guillou S."/>
            <person name="Cros-Aarteil S."/>
            <person name="Calhoun S."/>
            <person name="Haridas S."/>
            <person name="Kuo A."/>
            <person name="Mondo S."/>
            <person name="Pangilinan J."/>
            <person name="Riley R."/>
            <person name="LaButti K."/>
            <person name="Andreopoulos B."/>
            <person name="Lipzen A."/>
            <person name="Chen C."/>
            <person name="Yan M."/>
            <person name="Daum C."/>
            <person name="Ng V."/>
            <person name="Clum A."/>
            <person name="Steindorff A."/>
            <person name="Ohm R.A."/>
            <person name="Martin F."/>
            <person name="Silar P."/>
            <person name="Natvig D.O."/>
            <person name="Lalanne C."/>
            <person name="Gautier V."/>
            <person name="Ament-Velasquez S.L."/>
            <person name="Kruys A."/>
            <person name="Hutchinson M.I."/>
            <person name="Powell A.J."/>
            <person name="Barry K."/>
            <person name="Miller A.N."/>
            <person name="Grigoriev I.V."/>
            <person name="Debuchy R."/>
            <person name="Gladieux P."/>
            <person name="Hiltunen Thoren M."/>
            <person name="Johannesson H."/>
        </authorList>
    </citation>
    <scope>NUCLEOTIDE SEQUENCE</scope>
    <source>
        <strain evidence="2">CBS 958.72</strain>
    </source>
</reference>
<evidence type="ECO:0000256" key="1">
    <source>
        <dbReference type="SAM" id="MobiDB-lite"/>
    </source>
</evidence>
<feature type="region of interest" description="Disordered" evidence="1">
    <location>
        <begin position="503"/>
        <end position="585"/>
    </location>
</feature>
<evidence type="ECO:0000313" key="3">
    <source>
        <dbReference type="Proteomes" id="UP001287356"/>
    </source>
</evidence>
<gene>
    <name evidence="2" type="ORF">B0T24DRAFT_368237</name>
</gene>
<feature type="compositionally biased region" description="Polar residues" evidence="1">
    <location>
        <begin position="574"/>
        <end position="585"/>
    </location>
</feature>
<sequence>MAAPQIGDLIKFAELGWQVYNYGWSDELNASRQYLEFGRDVRHLAESLESLSRIISTAKGSFRSHGLPPPDEPPWDETTLLEIIGDYNATLNECVRLINENRTYARATTGPIANVVWNIMVQPNVEKLRRRIVLHNTKIQHLLKPFEMDLRLRIHSDLARRIQKVDAAVQGVHNEVRRMRAELHDLMRAFDPQLLPDAQPTTELELHRVPIPDNARQALEQVYADSEPASFDEPGLRDLADAFMRSFDASTRRFQPEQDWNVPPEEQYWALLTSQFLMDKIIESGEFRSEVAVDTSHWPRYIQSLQQELSAECRRFRQHMAVPVLTTPAPPIWIREELPAYIESAKLPVAMELLLDMPLETSTQHRWRRLRLLRYCDGTDRRFRLVITAGDRDQDRGEKPPSETRPIEFNIATASLIPRYASFNGGEPLELILKVRGEMHPLVFSSPSDLYRFQQALTGYEVVDRYTAYRLQVIFVLSSNQKVKEFTASQLWRPMRLEGERVTNDSATGSIPLSGVNDSPRSSIASAETIRPLHPSPTQMSSSPRSQSVWLSTQASGSPTSGRGGWNPAYVGNSDDTPQQARNPTASMAGASFAQNFQTAGSRASAWSATTAASATTRSWMWQQNDNVAANPATTKPVRTGSMISSFSTASYATKPVSVAAGANVATTGTLHCKPTEPRLVLFTQNCETGIHGFVSVALDQKTAANYKACECTSDPNCKKAFLERGTGGTSQPLTVLRLGGCPKPNGIPAPWNLLPLAEPLRAVAGTAARNSNPSNKAWRKVIRISMCFEHVNLRKEFSGWPCTCVPAATEGQLMDCLGQWHRGRLGLVKEVSRRARAEWYKLRYQNLVHVEDRRQLPGARQG</sequence>
<dbReference type="Proteomes" id="UP001287356">
    <property type="component" value="Unassembled WGS sequence"/>
</dbReference>
<name>A0AAE0JZ99_9PEZI</name>
<reference evidence="2" key="2">
    <citation type="submission" date="2023-06" db="EMBL/GenBank/DDBJ databases">
        <authorList>
            <consortium name="Lawrence Berkeley National Laboratory"/>
            <person name="Haridas S."/>
            <person name="Hensen N."/>
            <person name="Bonometti L."/>
            <person name="Westerberg I."/>
            <person name="Brannstrom I.O."/>
            <person name="Guillou S."/>
            <person name="Cros-Aarteil S."/>
            <person name="Calhoun S."/>
            <person name="Kuo A."/>
            <person name="Mondo S."/>
            <person name="Pangilinan J."/>
            <person name="Riley R."/>
            <person name="Labutti K."/>
            <person name="Andreopoulos B."/>
            <person name="Lipzen A."/>
            <person name="Chen C."/>
            <person name="Yanf M."/>
            <person name="Daum C."/>
            <person name="Ng V."/>
            <person name="Clum A."/>
            <person name="Steindorff A."/>
            <person name="Ohm R."/>
            <person name="Martin F."/>
            <person name="Silar P."/>
            <person name="Natvig D."/>
            <person name="Lalanne C."/>
            <person name="Gautier V."/>
            <person name="Ament-Velasquez S.L."/>
            <person name="Kruys A."/>
            <person name="Hutchinson M.I."/>
            <person name="Powell A.J."/>
            <person name="Barry K."/>
            <person name="Miller A.N."/>
            <person name="Grigoriev I.V."/>
            <person name="Debuchy R."/>
            <person name="Gladieux P."/>
            <person name="Thoren M.H."/>
            <person name="Johannesson H."/>
        </authorList>
    </citation>
    <scope>NUCLEOTIDE SEQUENCE</scope>
    <source>
        <strain evidence="2">CBS 958.72</strain>
    </source>
</reference>
<proteinExistence type="predicted"/>
<dbReference type="EMBL" id="JAULSN010000007">
    <property type="protein sequence ID" value="KAK3366785.1"/>
    <property type="molecule type" value="Genomic_DNA"/>
</dbReference>
<keyword evidence="3" id="KW-1185">Reference proteome</keyword>
<comment type="caution">
    <text evidence="2">The sequence shown here is derived from an EMBL/GenBank/DDBJ whole genome shotgun (WGS) entry which is preliminary data.</text>
</comment>